<proteinExistence type="predicted"/>
<organism evidence="1 2">
    <name type="scientific">Dentiscutata heterogama</name>
    <dbReference type="NCBI Taxonomy" id="1316150"/>
    <lineage>
        <taxon>Eukaryota</taxon>
        <taxon>Fungi</taxon>
        <taxon>Fungi incertae sedis</taxon>
        <taxon>Mucoromycota</taxon>
        <taxon>Glomeromycotina</taxon>
        <taxon>Glomeromycetes</taxon>
        <taxon>Diversisporales</taxon>
        <taxon>Gigasporaceae</taxon>
        <taxon>Dentiscutata</taxon>
    </lineage>
</organism>
<evidence type="ECO:0000313" key="1">
    <source>
        <dbReference type="EMBL" id="CAG8464417.1"/>
    </source>
</evidence>
<sequence>MSSPNNTSCLTMEEVLNLMCIHGGKKKFPSSFFLYKNKHNFSPSEARIKYNLEPPGVRTDYEQCAELIRLSTTDIFLAIDLCVDKFTPYSTSHFIIQREQTQSVQRSQLSLMIQNMIAACLDNVAINKPAQLFQSSVDSVSSWPLTNAESIFQAPESVSHFEYHSIREQPTQKTSVPFLISNNKQTFASCDNLEYNFDYLVELEQDRESHSLELTAQSVTQLYFSSDTLFNLD</sequence>
<accession>A0ACA9KBW2</accession>
<keyword evidence="2" id="KW-1185">Reference proteome</keyword>
<dbReference type="EMBL" id="CAJVPU010000852">
    <property type="protein sequence ID" value="CAG8464417.1"/>
    <property type="molecule type" value="Genomic_DNA"/>
</dbReference>
<protein>
    <submittedName>
        <fullName evidence="1">13099_t:CDS:1</fullName>
    </submittedName>
</protein>
<comment type="caution">
    <text evidence="1">The sequence shown here is derived from an EMBL/GenBank/DDBJ whole genome shotgun (WGS) entry which is preliminary data.</text>
</comment>
<gene>
    <name evidence="1" type="ORF">DHETER_LOCUS1429</name>
</gene>
<dbReference type="Proteomes" id="UP000789702">
    <property type="component" value="Unassembled WGS sequence"/>
</dbReference>
<evidence type="ECO:0000313" key="2">
    <source>
        <dbReference type="Proteomes" id="UP000789702"/>
    </source>
</evidence>
<reference evidence="1" key="1">
    <citation type="submission" date="2021-06" db="EMBL/GenBank/DDBJ databases">
        <authorList>
            <person name="Kallberg Y."/>
            <person name="Tangrot J."/>
            <person name="Rosling A."/>
        </authorList>
    </citation>
    <scope>NUCLEOTIDE SEQUENCE</scope>
    <source>
        <strain evidence="1">IL203A</strain>
    </source>
</reference>
<name>A0ACA9KBW2_9GLOM</name>